<dbReference type="GO" id="GO:0005737">
    <property type="term" value="C:cytoplasm"/>
    <property type="evidence" value="ECO:0007669"/>
    <property type="project" value="TreeGrafter"/>
</dbReference>
<organism evidence="2 3">
    <name type="scientific">Zygotorulaspora mrakii</name>
    <name type="common">Zygosaccharomyces mrakii</name>
    <dbReference type="NCBI Taxonomy" id="42260"/>
    <lineage>
        <taxon>Eukaryota</taxon>
        <taxon>Fungi</taxon>
        <taxon>Dikarya</taxon>
        <taxon>Ascomycota</taxon>
        <taxon>Saccharomycotina</taxon>
        <taxon>Saccharomycetes</taxon>
        <taxon>Saccharomycetales</taxon>
        <taxon>Saccharomycetaceae</taxon>
        <taxon>Zygotorulaspora</taxon>
    </lineage>
</organism>
<dbReference type="KEGG" id="zmk:HG535_0C06150"/>
<reference evidence="2 3" key="1">
    <citation type="submission" date="2020-07" db="EMBL/GenBank/DDBJ databases">
        <title>The yeast mating-type switching endonuclease HO is a domesticated member of an unorthodox homing genetic element family.</title>
        <authorList>
            <person name="Coughlan A.Y."/>
            <person name="Lombardi L."/>
            <person name="Braun-Galleani S."/>
            <person name="Martos A.R."/>
            <person name="Galeote V."/>
            <person name="Bigey F."/>
            <person name="Dequin S."/>
            <person name="Byrne K.P."/>
            <person name="Wolfe K.H."/>
        </authorList>
    </citation>
    <scope>NUCLEOTIDE SEQUENCE [LARGE SCALE GENOMIC DNA]</scope>
    <source>
        <strain evidence="2 3">NRRL Y-6702</strain>
    </source>
</reference>
<dbReference type="PANTHER" id="PTHR10953:SF162">
    <property type="entry name" value="SUMO-ACTIVATING ENZYME SUBUNIT 1"/>
    <property type="match status" value="1"/>
</dbReference>
<proteinExistence type="predicted"/>
<dbReference type="Gene3D" id="3.40.50.720">
    <property type="entry name" value="NAD(P)-binding Rossmann-like Domain"/>
    <property type="match status" value="1"/>
</dbReference>
<feature type="domain" description="THIF-type NAD/FAD binding fold" evidence="1">
    <location>
        <begin position="18"/>
        <end position="344"/>
    </location>
</feature>
<keyword evidence="3" id="KW-1185">Reference proteome</keyword>
<protein>
    <recommendedName>
        <fullName evidence="1">THIF-type NAD/FAD binding fold domain-containing protein</fullName>
    </recommendedName>
</protein>
<dbReference type="GeneID" id="59235958"/>
<sequence length="347" mass="39014">MITGDVDSSLSADEIALYDRQIRLWGMAAQARMRLARVLLINLSSIGTEICKNIVLSGLGSLCILDSHAVTEEDLGSQFYLSKQDVGLKRLDAAKNRILDLNPRVNVTFDVQDFSSKPLAYFKDFDLVIGTQLTKNEMVRLNEITRHFNLPIYLTGSNGLFGYIFVDLIEFHAEEQKIKSAKATAVGRISDSVEVTEVVEKKDEEKPNKVYEIVKTKHTYKPFVEVLSKPTLKNKLSRRQSKRLSPSVPLTLALFSLDEMQDELTPQILKNKALEICERLEVPTTILSNEYVEQFVVQRNVEFTPISAILGGAVAQDVINILGKRQTPLKSTTILDGITLDMPMFEF</sequence>
<name>A0A7H9B0W2_ZYGMR</name>
<dbReference type="Proteomes" id="UP000509704">
    <property type="component" value="Chromosome 3"/>
</dbReference>
<evidence type="ECO:0000313" key="3">
    <source>
        <dbReference type="Proteomes" id="UP000509704"/>
    </source>
</evidence>
<dbReference type="AlphaFoldDB" id="A0A7H9B0W2"/>
<evidence type="ECO:0000313" key="2">
    <source>
        <dbReference type="EMBL" id="QLG72260.1"/>
    </source>
</evidence>
<dbReference type="GO" id="GO:0031510">
    <property type="term" value="C:SUMO activating enzyme complex"/>
    <property type="evidence" value="ECO:0007669"/>
    <property type="project" value="TreeGrafter"/>
</dbReference>
<dbReference type="GO" id="GO:0019948">
    <property type="term" value="F:SUMO activating enzyme activity"/>
    <property type="evidence" value="ECO:0007669"/>
    <property type="project" value="TreeGrafter"/>
</dbReference>
<dbReference type="InterPro" id="IPR045886">
    <property type="entry name" value="ThiF/MoeB/HesA"/>
</dbReference>
<dbReference type="InterPro" id="IPR035985">
    <property type="entry name" value="Ubiquitin-activating_enz"/>
</dbReference>
<accession>A0A7H9B0W2</accession>
<dbReference type="GO" id="GO:0016925">
    <property type="term" value="P:protein sumoylation"/>
    <property type="evidence" value="ECO:0007669"/>
    <property type="project" value="TreeGrafter"/>
</dbReference>
<evidence type="ECO:0000259" key="1">
    <source>
        <dbReference type="Pfam" id="PF00899"/>
    </source>
</evidence>
<dbReference type="InterPro" id="IPR000594">
    <property type="entry name" value="ThiF_NAD_FAD-bd"/>
</dbReference>
<gene>
    <name evidence="2" type="ORF">HG535_0C06150</name>
</gene>
<dbReference type="Pfam" id="PF00899">
    <property type="entry name" value="ThiF"/>
    <property type="match status" value="1"/>
</dbReference>
<dbReference type="PANTHER" id="PTHR10953">
    <property type="entry name" value="UBIQUITIN-ACTIVATING ENZYME E1"/>
    <property type="match status" value="1"/>
</dbReference>
<dbReference type="SUPFAM" id="SSF69572">
    <property type="entry name" value="Activating enzymes of the ubiquitin-like proteins"/>
    <property type="match status" value="1"/>
</dbReference>
<dbReference type="EMBL" id="CP058606">
    <property type="protein sequence ID" value="QLG72260.1"/>
    <property type="molecule type" value="Genomic_DNA"/>
</dbReference>
<dbReference type="CDD" id="cd01492">
    <property type="entry name" value="Aos1_SUMO"/>
    <property type="match status" value="1"/>
</dbReference>
<dbReference type="RefSeq" id="XP_037143988.1">
    <property type="nucleotide sequence ID" value="XM_037288093.1"/>
</dbReference>
<dbReference type="OrthoDB" id="1708823at2759"/>